<name>A0A251XBJ4_9GAMM</name>
<accession>A0A251XBJ4</accession>
<comment type="subcellular location">
    <subcellularLocation>
        <location evidence="1">Membrane</location>
        <topology evidence="1">Multi-pass membrane protein</topology>
    </subcellularLocation>
</comment>
<comment type="caution">
    <text evidence="7">The sequence shown here is derived from an EMBL/GenBank/DDBJ whole genome shotgun (WGS) entry which is preliminary data.</text>
</comment>
<evidence type="ECO:0000256" key="2">
    <source>
        <dbReference type="ARBA" id="ARBA00022692"/>
    </source>
</evidence>
<keyword evidence="4 5" id="KW-0472">Membrane</keyword>
<dbReference type="AlphaFoldDB" id="A0A251XBJ4"/>
<dbReference type="NCBIfam" id="TIGR00815">
    <property type="entry name" value="sulP"/>
    <property type="match status" value="1"/>
</dbReference>
<dbReference type="CDD" id="cd07042">
    <property type="entry name" value="STAS_SulP_like_sulfate_transporter"/>
    <property type="match status" value="1"/>
</dbReference>
<keyword evidence="8" id="KW-1185">Reference proteome</keyword>
<dbReference type="InterPro" id="IPR011547">
    <property type="entry name" value="SLC26A/SulP_dom"/>
</dbReference>
<dbReference type="Gene3D" id="3.30.750.24">
    <property type="entry name" value="STAS domain"/>
    <property type="match status" value="1"/>
</dbReference>
<evidence type="ECO:0000313" key="7">
    <source>
        <dbReference type="EMBL" id="OUD15460.1"/>
    </source>
</evidence>
<feature type="transmembrane region" description="Helical" evidence="5">
    <location>
        <begin position="108"/>
        <end position="129"/>
    </location>
</feature>
<keyword evidence="3 5" id="KW-1133">Transmembrane helix</keyword>
<feature type="transmembrane region" description="Helical" evidence="5">
    <location>
        <begin position="335"/>
        <end position="354"/>
    </location>
</feature>
<organism evidence="7 8">
    <name type="scientific">Thioflexithrix psekupsensis</name>
    <dbReference type="NCBI Taxonomy" id="1570016"/>
    <lineage>
        <taxon>Bacteria</taxon>
        <taxon>Pseudomonadati</taxon>
        <taxon>Pseudomonadota</taxon>
        <taxon>Gammaproteobacteria</taxon>
        <taxon>Thiotrichales</taxon>
        <taxon>Thioflexithrix</taxon>
    </lineage>
</organism>
<evidence type="ECO:0000259" key="6">
    <source>
        <dbReference type="PROSITE" id="PS50801"/>
    </source>
</evidence>
<keyword evidence="2 5" id="KW-0812">Transmembrane</keyword>
<dbReference type="EMBL" id="MSLT01000006">
    <property type="protein sequence ID" value="OUD15460.1"/>
    <property type="molecule type" value="Genomic_DNA"/>
</dbReference>
<feature type="transmembrane region" description="Helical" evidence="5">
    <location>
        <begin position="189"/>
        <end position="209"/>
    </location>
</feature>
<evidence type="ECO:0000313" key="8">
    <source>
        <dbReference type="Proteomes" id="UP000194798"/>
    </source>
</evidence>
<reference evidence="7 8" key="1">
    <citation type="submission" date="2016-12" db="EMBL/GenBank/DDBJ databases">
        <title>Thioflexothrix psekupsii D3 genome sequencing and assembly.</title>
        <authorList>
            <person name="Fomenkov A."/>
            <person name="Vincze T."/>
            <person name="Grabovich M."/>
            <person name="Anton B.P."/>
            <person name="Dubinina G."/>
            <person name="Orlova M."/>
            <person name="Belousova E."/>
            <person name="Roberts R.J."/>
        </authorList>
    </citation>
    <scope>NUCLEOTIDE SEQUENCE [LARGE SCALE GENOMIC DNA]</scope>
    <source>
        <strain evidence="7">D3</strain>
    </source>
</reference>
<feature type="transmembrane region" description="Helical" evidence="5">
    <location>
        <begin position="262"/>
        <end position="281"/>
    </location>
</feature>
<dbReference type="RefSeq" id="WP_086487056.1">
    <property type="nucleotide sequence ID" value="NZ_MSLT01000006.1"/>
</dbReference>
<dbReference type="OrthoDB" id="9769739at2"/>
<proteinExistence type="predicted"/>
<dbReference type="GO" id="GO:0016020">
    <property type="term" value="C:membrane"/>
    <property type="evidence" value="ECO:0007669"/>
    <property type="project" value="UniProtKB-SubCell"/>
</dbReference>
<evidence type="ECO:0000256" key="1">
    <source>
        <dbReference type="ARBA" id="ARBA00004141"/>
    </source>
</evidence>
<dbReference type="PROSITE" id="PS50801">
    <property type="entry name" value="STAS"/>
    <property type="match status" value="1"/>
</dbReference>
<dbReference type="InterPro" id="IPR002645">
    <property type="entry name" value="STAS_dom"/>
</dbReference>
<evidence type="ECO:0000256" key="3">
    <source>
        <dbReference type="ARBA" id="ARBA00022989"/>
    </source>
</evidence>
<dbReference type="GO" id="GO:0055085">
    <property type="term" value="P:transmembrane transport"/>
    <property type="evidence" value="ECO:0007669"/>
    <property type="project" value="InterPro"/>
</dbReference>
<feature type="transmembrane region" description="Helical" evidence="5">
    <location>
        <begin position="391"/>
        <end position="422"/>
    </location>
</feature>
<dbReference type="InterPro" id="IPR036513">
    <property type="entry name" value="STAS_dom_sf"/>
</dbReference>
<feature type="domain" description="STAS" evidence="6">
    <location>
        <begin position="448"/>
        <end position="557"/>
    </location>
</feature>
<feature type="transmembrane region" description="Helical" evidence="5">
    <location>
        <begin position="141"/>
        <end position="159"/>
    </location>
</feature>
<dbReference type="Pfam" id="PF00916">
    <property type="entry name" value="Sulfate_transp"/>
    <property type="match status" value="1"/>
</dbReference>
<sequence length="580" mass="62507">MNHQSTPSSIWIRIFPFLLWLRQSNAQSIRADVMAGVTGAVIVLPQGVAYAMIAGMPPEYGLYAAIVPAIIAALFGSSWHLISGPTAALSIVVFTTISPMATPGSSEFVQLALTLTLLAGLFQLVLGLVRMGTLVNFISHSVVIGFTSGAAILIATSQLKNVFGIDIPSGESFAHTWVELFHEIDQTNYYNLLVAVVTIMVALAIKKWLNKIPNMLIAMIVGSVLAFFLGAEEHGIALVGSIPAELPPFSSPSFSFSILRDLMPGALAIGLLGLVEAVSIARSVAIYSNQRIDGNQEFIGQGLSNIAGAFFSGYASSGSFTRTGVNYSAGAKSPLAAIVAAVALALIILMLAPLTAYVPIASMAGILLIVSYNLIDVHHIKSIALASRSEFAVLMVTFIATLFLHLEFAIYVGVMLSLVIYLNRTSKPNIVTLAPDPNSIRHRLTNVLRKPLTECPQLKIIRIDGSLFFGAVDYVQKHLQEIPEAHVLIVCSGINFIDVAGAEMLAHEAKRRRALGGGLYFSNMKIRARNIFERGGYLADINPEMIFDVKTDAIKTIIARLETARCHSCSARIFEECQQF</sequence>
<dbReference type="PANTHER" id="PTHR11814">
    <property type="entry name" value="SULFATE TRANSPORTER"/>
    <property type="match status" value="1"/>
</dbReference>
<dbReference type="SUPFAM" id="SSF52091">
    <property type="entry name" value="SpoIIaa-like"/>
    <property type="match status" value="1"/>
</dbReference>
<dbReference type="Proteomes" id="UP000194798">
    <property type="component" value="Unassembled WGS sequence"/>
</dbReference>
<dbReference type="InterPro" id="IPR001902">
    <property type="entry name" value="SLC26A/SulP_fam"/>
</dbReference>
<evidence type="ECO:0000256" key="5">
    <source>
        <dbReference type="SAM" id="Phobius"/>
    </source>
</evidence>
<feature type="transmembrane region" description="Helical" evidence="5">
    <location>
        <begin position="36"/>
        <end position="53"/>
    </location>
</feature>
<feature type="transmembrane region" description="Helical" evidence="5">
    <location>
        <begin position="60"/>
        <end position="82"/>
    </location>
</feature>
<evidence type="ECO:0000256" key="4">
    <source>
        <dbReference type="ARBA" id="ARBA00023136"/>
    </source>
</evidence>
<dbReference type="Pfam" id="PF01740">
    <property type="entry name" value="STAS"/>
    <property type="match status" value="1"/>
</dbReference>
<gene>
    <name evidence="7" type="ORF">TPSD3_02740</name>
</gene>
<protein>
    <submittedName>
        <fullName evidence="7">Sodium-independent anion transporter</fullName>
    </submittedName>
</protein>
<feature type="transmembrane region" description="Helical" evidence="5">
    <location>
        <begin position="216"/>
        <end position="242"/>
    </location>
</feature>